<gene>
    <name evidence="1" type="ORF">BZM27_51365</name>
</gene>
<dbReference type="Proteomes" id="UP000294200">
    <property type="component" value="Unassembled WGS sequence"/>
</dbReference>
<evidence type="ECO:0000313" key="2">
    <source>
        <dbReference type="Proteomes" id="UP000294200"/>
    </source>
</evidence>
<sequence length="31" mass="3491">MLTITMTKKTKTPCTTLPSGIAKVMKRLHYP</sequence>
<comment type="caution">
    <text evidence="1">The sequence shown here is derived from an EMBL/GenBank/DDBJ whole genome shotgun (WGS) entry which is preliminary data.</text>
</comment>
<organism evidence="1 2">
    <name type="scientific">Paraburkholderia steynii</name>
    <dbReference type="NCBI Taxonomy" id="1245441"/>
    <lineage>
        <taxon>Bacteria</taxon>
        <taxon>Pseudomonadati</taxon>
        <taxon>Pseudomonadota</taxon>
        <taxon>Betaproteobacteria</taxon>
        <taxon>Burkholderiales</taxon>
        <taxon>Burkholderiaceae</taxon>
        <taxon>Paraburkholderia</taxon>
    </lineage>
</organism>
<reference evidence="1 2" key="1">
    <citation type="submission" date="2017-02" db="EMBL/GenBank/DDBJ databases">
        <title>Paraburkholderia sophoroidis sp. nov. and Paraburkholderia steynii sp. nov. rhizobial symbionts of the fynbos legume Hypocalyptus sophoroides.</title>
        <authorList>
            <person name="Steenkamp E.T."/>
            <person name="Beukes C.W."/>
            <person name="Van Zyl E."/>
            <person name="Avontuur J."/>
            <person name="Chan W.Y."/>
            <person name="Hassen A."/>
            <person name="Palmer M."/>
            <person name="Mthombeni L."/>
            <person name="Phalane F."/>
            <person name="Sereme K."/>
            <person name="Venter S.N."/>
        </authorList>
    </citation>
    <scope>NUCLEOTIDE SEQUENCE [LARGE SCALE GENOMIC DNA]</scope>
    <source>
        <strain evidence="1 2">HC1.1ba</strain>
    </source>
</reference>
<dbReference type="EMBL" id="MWML01000548">
    <property type="protein sequence ID" value="TCG03041.1"/>
    <property type="molecule type" value="Genomic_DNA"/>
</dbReference>
<proteinExistence type="predicted"/>
<dbReference type="AlphaFoldDB" id="A0A4R0XAX1"/>
<accession>A0A4R0XAX1</accession>
<evidence type="ECO:0000313" key="1">
    <source>
        <dbReference type="EMBL" id="TCG03041.1"/>
    </source>
</evidence>
<name>A0A4R0XAX1_9BURK</name>
<protein>
    <submittedName>
        <fullName evidence="1">IS6 family transposase</fullName>
    </submittedName>
</protein>
<feature type="non-terminal residue" evidence="1">
    <location>
        <position position="31"/>
    </location>
</feature>
<keyword evidence="2" id="KW-1185">Reference proteome</keyword>